<reference evidence="1" key="1">
    <citation type="submission" date="2023-08" db="EMBL/GenBank/DDBJ databases">
        <authorList>
            <person name="Alioto T."/>
            <person name="Alioto T."/>
            <person name="Gomez Garrido J."/>
        </authorList>
    </citation>
    <scope>NUCLEOTIDE SEQUENCE</scope>
</reference>
<protein>
    <submittedName>
        <fullName evidence="1">Uncharacterized protein</fullName>
    </submittedName>
</protein>
<organism evidence="1 2">
    <name type="scientific">Octopus vulgaris</name>
    <name type="common">Common octopus</name>
    <dbReference type="NCBI Taxonomy" id="6645"/>
    <lineage>
        <taxon>Eukaryota</taxon>
        <taxon>Metazoa</taxon>
        <taxon>Spiralia</taxon>
        <taxon>Lophotrochozoa</taxon>
        <taxon>Mollusca</taxon>
        <taxon>Cephalopoda</taxon>
        <taxon>Coleoidea</taxon>
        <taxon>Octopodiformes</taxon>
        <taxon>Octopoda</taxon>
        <taxon>Incirrata</taxon>
        <taxon>Octopodidae</taxon>
        <taxon>Octopus</taxon>
    </lineage>
</organism>
<evidence type="ECO:0000313" key="2">
    <source>
        <dbReference type="Proteomes" id="UP001162480"/>
    </source>
</evidence>
<dbReference type="EMBL" id="OX597816">
    <property type="protein sequence ID" value="CAI9719207.1"/>
    <property type="molecule type" value="Genomic_DNA"/>
</dbReference>
<proteinExistence type="predicted"/>
<evidence type="ECO:0000313" key="1">
    <source>
        <dbReference type="EMBL" id="CAI9719207.1"/>
    </source>
</evidence>
<keyword evidence="2" id="KW-1185">Reference proteome</keyword>
<dbReference type="Proteomes" id="UP001162480">
    <property type="component" value="Chromosome 3"/>
</dbReference>
<dbReference type="AlphaFoldDB" id="A0AA36AQZ5"/>
<name>A0AA36AQZ5_OCTVU</name>
<gene>
    <name evidence="1" type="ORF">OCTVUL_1B012289</name>
</gene>
<accession>A0AA36AQZ5</accession>
<sequence length="74" mass="8573">MHSDINTSNNSSNANNVDNYDMAIELNDIENAQRKFRALTRPYNTTSFGRIELANTSKEISHDFRILFKSYIFP</sequence>